<sequence>MKYKQHRKLITLNCDCCGRSYEKPLSEYNRNQKFGRHSFCSRSCAMKFLSNNRTQAMKDYSNSEKNKQLLLNLNNTYYVRYPEKIFSYFLRNCRKRYKECTLTLSDLQAQWDKQNGICPYSGIKLNIPTYKKNHNNPIYTASVDRIDSSEGYIPGNIQFVSTCINYMKNTMSDSDTRLMCKYIAEHFYSEGTISSPCVAA</sequence>
<organism evidence="1 2">
    <name type="scientific">uncultured phage cr6_1</name>
    <dbReference type="NCBI Taxonomy" id="2772085"/>
    <lineage>
        <taxon>Viruses</taxon>
        <taxon>Duplodnaviria</taxon>
        <taxon>Heunggongvirae</taxon>
        <taxon>Uroviricota</taxon>
        <taxon>Caudoviricetes</taxon>
        <taxon>Crassvirales</taxon>
        <taxon>Suoliviridae</taxon>
        <taxon>Bearivirinae</taxon>
        <taxon>Afonbuvirus</taxon>
        <taxon>Afonbuvirus faecalis</taxon>
    </lineage>
</organism>
<evidence type="ECO:0000313" key="1">
    <source>
        <dbReference type="EMBL" id="QOR57224.1"/>
    </source>
</evidence>
<keyword evidence="2" id="KW-1185">Reference proteome</keyword>
<dbReference type="Proteomes" id="UP000593734">
    <property type="component" value="Segment"/>
</dbReference>
<accession>A0A7M1RSU6</accession>
<dbReference type="Gene3D" id="3.30.40.220">
    <property type="match status" value="1"/>
</dbReference>
<proteinExistence type="predicted"/>
<dbReference type="RefSeq" id="YP_010112676.1">
    <property type="nucleotide sequence ID" value="NC_055894.1"/>
</dbReference>
<protein>
    <submittedName>
        <fullName evidence="1">Uncharacterized protein</fullName>
    </submittedName>
</protein>
<reference evidence="1 2" key="1">
    <citation type="submission" date="2020-07" db="EMBL/GenBank/DDBJ databases">
        <title>Taxonomic proposal: Crassvirales, a new order of highly abundant and diverse bacterial viruses.</title>
        <authorList>
            <person name="Shkoporov A.N."/>
            <person name="Stockdale S.R."/>
            <person name="Guerin E."/>
            <person name="Ross R.P."/>
            <person name="Hill C."/>
        </authorList>
    </citation>
    <scope>NUCLEOTIDE SEQUENCE [LARGE SCALE GENOMIC DNA]</scope>
</reference>
<evidence type="ECO:0000313" key="2">
    <source>
        <dbReference type="Proteomes" id="UP000593734"/>
    </source>
</evidence>
<name>A0A7M1RSU6_9CAUD</name>
<dbReference type="GeneID" id="65131156"/>
<dbReference type="KEGG" id="vg:65131156"/>
<dbReference type="EMBL" id="MT774401">
    <property type="protein sequence ID" value="QOR57224.1"/>
    <property type="molecule type" value="Genomic_DNA"/>
</dbReference>